<comment type="caution">
    <text evidence="2">The sequence shown here is derived from an EMBL/GenBank/DDBJ whole genome shotgun (WGS) entry which is preliminary data.</text>
</comment>
<dbReference type="PANTHER" id="PTHR43591">
    <property type="entry name" value="METHYLTRANSFERASE"/>
    <property type="match status" value="1"/>
</dbReference>
<sequence length="203" mass="22790">MDVEHYDQQSRTVKKPLYTYYAQKIKDQTRMIEGKCLDVGACGGYLGLELAKMTNLHVTFFDLNAEALEKAALHLVEDGLEERGATLVGDVHAIPLEDETMDLIISRGSMPFWEDPALALQEIYRILKKGGTTFVGGGKGTPEIKAQIIENMLAEGQEVDLEAMDKMHGDGMKRDYDALLKSKGIENFVIHRAQDGIWIQMWK</sequence>
<dbReference type="STRING" id="366522.GCA_001548055_00329"/>
<name>A0A2D3WFF1_9BACT</name>
<protein>
    <submittedName>
        <fullName evidence="2">Class I SAM-dependent methyltransferase</fullName>
    </submittedName>
</protein>
<dbReference type="Proteomes" id="UP000231638">
    <property type="component" value="Unassembled WGS sequence"/>
</dbReference>
<organism evidence="2 3">
    <name type="scientific">Sulfurospirillum cavolei</name>
    <dbReference type="NCBI Taxonomy" id="366522"/>
    <lineage>
        <taxon>Bacteria</taxon>
        <taxon>Pseudomonadati</taxon>
        <taxon>Campylobacterota</taxon>
        <taxon>Epsilonproteobacteria</taxon>
        <taxon>Campylobacterales</taxon>
        <taxon>Sulfurospirillaceae</taxon>
        <taxon>Sulfurospirillum</taxon>
    </lineage>
</organism>
<gene>
    <name evidence="2" type="ORF">CFH80_01920</name>
</gene>
<dbReference type="PANTHER" id="PTHR43591:SF24">
    <property type="entry name" value="2-METHOXY-6-POLYPRENYL-1,4-BENZOQUINOL METHYLASE, MITOCHONDRIAL"/>
    <property type="match status" value="1"/>
</dbReference>
<dbReference type="InterPro" id="IPR029063">
    <property type="entry name" value="SAM-dependent_MTases_sf"/>
</dbReference>
<dbReference type="GO" id="GO:0032259">
    <property type="term" value="P:methylation"/>
    <property type="evidence" value="ECO:0007669"/>
    <property type="project" value="UniProtKB-KW"/>
</dbReference>
<keyword evidence="2" id="KW-0808">Transferase</keyword>
<reference evidence="2 3" key="1">
    <citation type="journal article" date="2017" name="Front. Microbiol.">
        <title>Comparative Genomic Analysis of the Class Epsilonproteobacteria and Proposed Reclassification to Epsilonbacteraeota (phyl. nov.).</title>
        <authorList>
            <person name="Waite D.W."/>
            <person name="Vanwonterghem I."/>
            <person name="Rinke C."/>
            <person name="Parks D.H."/>
            <person name="Zhang Y."/>
            <person name="Takai K."/>
            <person name="Sievert S.M."/>
            <person name="Simon J."/>
            <person name="Campbell B.J."/>
            <person name="Hanson T.E."/>
            <person name="Woyke T."/>
            <person name="Klotz M.G."/>
            <person name="Hugenholtz P."/>
        </authorList>
    </citation>
    <scope>NUCLEOTIDE SEQUENCE [LARGE SCALE GENOMIC DNA]</scope>
    <source>
        <strain evidence="2">UBA11420</strain>
    </source>
</reference>
<dbReference type="EMBL" id="DLUG01000057">
    <property type="protein sequence ID" value="DAB36996.1"/>
    <property type="molecule type" value="Genomic_DNA"/>
</dbReference>
<dbReference type="AlphaFoldDB" id="A0A2D3WFF1"/>
<evidence type="ECO:0000313" key="3">
    <source>
        <dbReference type="Proteomes" id="UP000231638"/>
    </source>
</evidence>
<accession>A0A2D3WFF1</accession>
<evidence type="ECO:0000313" key="2">
    <source>
        <dbReference type="EMBL" id="DAB36996.1"/>
    </source>
</evidence>
<dbReference type="GO" id="GO:0008757">
    <property type="term" value="F:S-adenosylmethionine-dependent methyltransferase activity"/>
    <property type="evidence" value="ECO:0007669"/>
    <property type="project" value="InterPro"/>
</dbReference>
<dbReference type="SUPFAM" id="SSF53335">
    <property type="entry name" value="S-adenosyl-L-methionine-dependent methyltransferases"/>
    <property type="match status" value="1"/>
</dbReference>
<dbReference type="Gene3D" id="3.40.50.150">
    <property type="entry name" value="Vaccinia Virus protein VP39"/>
    <property type="match status" value="1"/>
</dbReference>
<dbReference type="Pfam" id="PF08241">
    <property type="entry name" value="Methyltransf_11"/>
    <property type="match status" value="1"/>
</dbReference>
<evidence type="ECO:0000259" key="1">
    <source>
        <dbReference type="Pfam" id="PF08241"/>
    </source>
</evidence>
<feature type="domain" description="Methyltransferase type 11" evidence="1">
    <location>
        <begin position="37"/>
        <end position="134"/>
    </location>
</feature>
<keyword evidence="2" id="KW-0489">Methyltransferase</keyword>
<dbReference type="CDD" id="cd02440">
    <property type="entry name" value="AdoMet_MTases"/>
    <property type="match status" value="1"/>
</dbReference>
<dbReference type="InterPro" id="IPR013216">
    <property type="entry name" value="Methyltransf_11"/>
</dbReference>
<proteinExistence type="predicted"/>